<evidence type="ECO:0000313" key="3">
    <source>
        <dbReference type="Proteomes" id="UP000027361"/>
    </source>
</evidence>
<dbReference type="Gene3D" id="3.40.50.1820">
    <property type="entry name" value="alpha/beta hydrolase"/>
    <property type="match status" value="1"/>
</dbReference>
<keyword evidence="2" id="KW-0378">Hydrolase</keyword>
<keyword evidence="1" id="KW-0472">Membrane</keyword>
<dbReference type="STRING" id="1037660.A0A066VTF9"/>
<feature type="transmembrane region" description="Helical" evidence="1">
    <location>
        <begin position="21"/>
        <end position="42"/>
    </location>
</feature>
<dbReference type="PANTHER" id="PTHR22946:SF12">
    <property type="entry name" value="CONIDIAL PIGMENT BIOSYNTHESIS PROTEIN AYG1 (AFU_ORTHOLOGUE AFUA_2G17550)"/>
    <property type="match status" value="1"/>
</dbReference>
<organism evidence="2 3">
    <name type="scientific">Tilletiaria anomala (strain ATCC 24038 / CBS 436.72 / UBC 951)</name>
    <dbReference type="NCBI Taxonomy" id="1037660"/>
    <lineage>
        <taxon>Eukaryota</taxon>
        <taxon>Fungi</taxon>
        <taxon>Dikarya</taxon>
        <taxon>Basidiomycota</taxon>
        <taxon>Ustilaginomycotina</taxon>
        <taxon>Exobasidiomycetes</taxon>
        <taxon>Georgefischeriales</taxon>
        <taxon>Tilletiariaceae</taxon>
        <taxon>Tilletiaria</taxon>
    </lineage>
</organism>
<dbReference type="SUPFAM" id="SSF53474">
    <property type="entry name" value="alpha/beta-Hydrolases"/>
    <property type="match status" value="1"/>
</dbReference>
<evidence type="ECO:0000313" key="2">
    <source>
        <dbReference type="EMBL" id="KDN44761.1"/>
    </source>
</evidence>
<dbReference type="EMBL" id="JMSN01000048">
    <property type="protein sequence ID" value="KDN44761.1"/>
    <property type="molecule type" value="Genomic_DNA"/>
</dbReference>
<dbReference type="OMA" id="NIPWVDH"/>
<dbReference type="InterPro" id="IPR029058">
    <property type="entry name" value="AB_hydrolase_fold"/>
</dbReference>
<proteinExistence type="predicted"/>
<keyword evidence="1" id="KW-0812">Transmembrane</keyword>
<dbReference type="RefSeq" id="XP_013242935.1">
    <property type="nucleotide sequence ID" value="XM_013387481.1"/>
</dbReference>
<dbReference type="InterPro" id="IPR050261">
    <property type="entry name" value="FrsA_esterase"/>
</dbReference>
<accession>A0A066VTF9</accession>
<keyword evidence="1" id="KW-1133">Transmembrane helix</keyword>
<sequence length="478" mass="53271">MKDAINIPLSRTTMQLITKSLIAGTVLSLGSGFGTGIGIASVSAETHLMFNTSAQFNYNAYPWHQSFNLLWETLMSIRTRIGIWPTDTWTNYDDIELIFNNLKSAYGNVSPNGFDQDKWALPFLQHGKELYSQAKSYEGKNNTLASEMYLCLQILISLFRRTASVFRLGWFPWVHSNTSHSSLKKACWDLEKQTYERGLALAHYSFETVNIPFKLKPHDSVYDTIPIYVNYALSKGKRNGGSNRTKAKTVILVCGLDRYRSGQLTNVQLLLSLGMNVITVDMPGTGDAPITGRDTGADTLLWRQLLDWIEANAGAKGFDKDNLWAWGTSTGSYWSIKLSRAEKNRLKGVLAQGAASHYTFTRDWLESADHLSYAVDLWAPLASTFGYVDDKHAFADVASNYSLLNQGVLDQDAAKLLSINGVEDTTFPIDDTLILSYYGKGAFLRMAPGFDHMGEPAATEWLQNFWAAVADGSVANKY</sequence>
<name>A0A066VTF9_TILAU</name>
<dbReference type="HOGENOM" id="CLU_053723_1_0_1"/>
<comment type="caution">
    <text evidence="2">The sequence shown here is derived from an EMBL/GenBank/DDBJ whole genome shotgun (WGS) entry which is preliminary data.</text>
</comment>
<dbReference type="Proteomes" id="UP000027361">
    <property type="component" value="Unassembled WGS sequence"/>
</dbReference>
<reference evidence="2 3" key="1">
    <citation type="submission" date="2014-05" db="EMBL/GenBank/DDBJ databases">
        <title>Draft genome sequence of a rare smut relative, Tilletiaria anomala UBC 951.</title>
        <authorList>
            <consortium name="DOE Joint Genome Institute"/>
            <person name="Toome M."/>
            <person name="Kuo A."/>
            <person name="Henrissat B."/>
            <person name="Lipzen A."/>
            <person name="Tritt A."/>
            <person name="Yoshinaga Y."/>
            <person name="Zane M."/>
            <person name="Barry K."/>
            <person name="Grigoriev I.V."/>
            <person name="Spatafora J.W."/>
            <person name="Aimea M.C."/>
        </authorList>
    </citation>
    <scope>NUCLEOTIDE SEQUENCE [LARGE SCALE GENOMIC DNA]</scope>
    <source>
        <strain evidence="2 3">UBC 951</strain>
    </source>
</reference>
<dbReference type="InParanoid" id="A0A066VTF9"/>
<dbReference type="PANTHER" id="PTHR22946">
    <property type="entry name" value="DIENELACTONE HYDROLASE DOMAIN-CONTAINING PROTEIN-RELATED"/>
    <property type="match status" value="1"/>
</dbReference>
<dbReference type="GeneID" id="25261463"/>
<dbReference type="GO" id="GO:0016787">
    <property type="term" value="F:hydrolase activity"/>
    <property type="evidence" value="ECO:0007669"/>
    <property type="project" value="UniProtKB-KW"/>
</dbReference>
<gene>
    <name evidence="2" type="ORF">K437DRAFT_130303</name>
</gene>
<keyword evidence="3" id="KW-1185">Reference proteome</keyword>
<dbReference type="AlphaFoldDB" id="A0A066VTF9"/>
<protein>
    <submittedName>
        <fullName evidence="2">Alpha/beta-hydrolase</fullName>
    </submittedName>
</protein>
<dbReference type="OrthoDB" id="5409895at2759"/>
<evidence type="ECO:0000256" key="1">
    <source>
        <dbReference type="SAM" id="Phobius"/>
    </source>
</evidence>